<evidence type="ECO:0000313" key="1">
    <source>
        <dbReference type="EMBL" id="CAE7527673.1"/>
    </source>
</evidence>
<name>A0A812TD46_SYMPI</name>
<dbReference type="AlphaFoldDB" id="A0A812TD46"/>
<dbReference type="OrthoDB" id="421433at2759"/>
<accession>A0A812TD46</accession>
<dbReference type="Proteomes" id="UP000649617">
    <property type="component" value="Unassembled WGS sequence"/>
</dbReference>
<sequence length="458" mass="52083">MEGVVVSRQAWAPRAWLARFRLEPAEGRTHITERALYALEPLIPEHLGSPFPFHVKVMLSLHIEKLDPARGELIRDSFIQNVVPWRSLPANDPAYRMHSLVAAMRWKYETARERASLPGSGWEIVGIEWMDVLIAPGLENVPAPGVGGGCNVRLPESLHQRKGIWCPQVSSRCFEFCIRAAFLGVAEMDAAERTELALRTHFKTRQCRHDFEGRVSKISTPKGKSAKLRYFTKTSCELSPVIVYADFEVFSQNSIQFAAAEGVQNRIAAAAYSAVGMCGYEPPEAHKLWMEHAREGEHECAVALQFLRSLMGLLDHYKNWRMNEKKPLVWTAEHRTQHQQARECRECRRVFCNKSGRRKVAHHDHGTGSWLGALRENCNQAAHVPYDITICFHNGGRYDFHFVLRALAKFKYHAKLEQNRRAVAGKIRKFGVKELARRVKLVQERAAAFGSSKSKPLL</sequence>
<keyword evidence="2" id="KW-1185">Reference proteome</keyword>
<organism evidence="1 2">
    <name type="scientific">Symbiodinium pilosum</name>
    <name type="common">Dinoflagellate</name>
    <dbReference type="NCBI Taxonomy" id="2952"/>
    <lineage>
        <taxon>Eukaryota</taxon>
        <taxon>Sar</taxon>
        <taxon>Alveolata</taxon>
        <taxon>Dinophyceae</taxon>
        <taxon>Suessiales</taxon>
        <taxon>Symbiodiniaceae</taxon>
        <taxon>Symbiodinium</taxon>
    </lineage>
</organism>
<evidence type="ECO:0000313" key="2">
    <source>
        <dbReference type="Proteomes" id="UP000649617"/>
    </source>
</evidence>
<protein>
    <recommendedName>
        <fullName evidence="3">DNA-directed DNA polymerase</fullName>
    </recommendedName>
</protein>
<proteinExistence type="predicted"/>
<dbReference type="EMBL" id="CAJNIZ010031061">
    <property type="protein sequence ID" value="CAE7527673.1"/>
    <property type="molecule type" value="Genomic_DNA"/>
</dbReference>
<evidence type="ECO:0008006" key="3">
    <source>
        <dbReference type="Google" id="ProtNLM"/>
    </source>
</evidence>
<comment type="caution">
    <text evidence="1">The sequence shown here is derived from an EMBL/GenBank/DDBJ whole genome shotgun (WGS) entry which is preliminary data.</text>
</comment>
<feature type="non-terminal residue" evidence="1">
    <location>
        <position position="1"/>
    </location>
</feature>
<reference evidence="1" key="1">
    <citation type="submission" date="2021-02" db="EMBL/GenBank/DDBJ databases">
        <authorList>
            <person name="Dougan E. K."/>
            <person name="Rhodes N."/>
            <person name="Thang M."/>
            <person name="Chan C."/>
        </authorList>
    </citation>
    <scope>NUCLEOTIDE SEQUENCE</scope>
</reference>
<gene>
    <name evidence="1" type="ORF">SPIL2461_LOCUS13868</name>
</gene>